<feature type="non-terminal residue" evidence="1">
    <location>
        <position position="1"/>
    </location>
</feature>
<comment type="caution">
    <text evidence="1">The sequence shown here is derived from an EMBL/GenBank/DDBJ whole genome shotgun (WGS) entry which is preliminary data.</text>
</comment>
<dbReference type="EMBL" id="ADNU01000075">
    <property type="protein sequence ID" value="EFG46471.1"/>
    <property type="molecule type" value="Genomic_DNA"/>
</dbReference>
<dbReference type="Proteomes" id="UP000005714">
    <property type="component" value="Unassembled WGS sequence"/>
</dbReference>
<reference evidence="1 2" key="1">
    <citation type="submission" date="2010-04" db="EMBL/GenBank/DDBJ databases">
        <authorList>
            <person name="Qin X."/>
            <person name="Bachman B."/>
            <person name="Battles P."/>
            <person name="Bell A."/>
            <person name="Bess C."/>
            <person name="Bickham C."/>
            <person name="Chaboub L."/>
            <person name="Chen D."/>
            <person name="Coyle M."/>
            <person name="Deiros D.R."/>
            <person name="Dinh H."/>
            <person name="Forbes L."/>
            <person name="Fowler G."/>
            <person name="Francisco L."/>
            <person name="Fu Q."/>
            <person name="Gubbala S."/>
            <person name="Hale W."/>
            <person name="Han Y."/>
            <person name="Hemphill L."/>
            <person name="Highlander S.K."/>
            <person name="Hirani K."/>
            <person name="Hogues M."/>
            <person name="Jackson L."/>
            <person name="Jakkamsetti A."/>
            <person name="Javaid M."/>
            <person name="Jiang H."/>
            <person name="Korchina V."/>
            <person name="Kovar C."/>
            <person name="Lara F."/>
            <person name="Lee S."/>
            <person name="Mata R."/>
            <person name="Mathew T."/>
            <person name="Moen C."/>
            <person name="Morales K."/>
            <person name="Munidasa M."/>
            <person name="Nazareth L."/>
            <person name="Ngo R."/>
            <person name="Nguyen L."/>
            <person name="Okwuonu G."/>
            <person name="Ongeri F."/>
            <person name="Patil S."/>
            <person name="Petrosino J."/>
            <person name="Pham C."/>
            <person name="Pham P."/>
            <person name="Pu L.-L."/>
            <person name="Puazo M."/>
            <person name="Raj R."/>
            <person name="Reid J."/>
            <person name="Rouhana J."/>
            <person name="Saada N."/>
            <person name="Shang Y."/>
            <person name="Simmons D."/>
            <person name="Thornton R."/>
            <person name="Warren J."/>
            <person name="Weissenberger G."/>
            <person name="Zhang J."/>
            <person name="Zhang L."/>
            <person name="Zhou C."/>
            <person name="Zhu D."/>
            <person name="Muzny D."/>
            <person name="Worley K."/>
            <person name="Gibbs R."/>
        </authorList>
    </citation>
    <scope>NUCLEOTIDE SEQUENCE [LARGE SCALE GENOMIC DNA]</scope>
    <source>
        <strain evidence="1 2">ATCC 49030</strain>
    </source>
</reference>
<evidence type="ECO:0000313" key="1">
    <source>
        <dbReference type="EMBL" id="EFG46471.1"/>
    </source>
</evidence>
<organism evidence="1 2">
    <name type="scientific">Brevibacterium mcbrellneri ATCC 49030</name>
    <dbReference type="NCBI Taxonomy" id="585530"/>
    <lineage>
        <taxon>Bacteria</taxon>
        <taxon>Bacillati</taxon>
        <taxon>Actinomycetota</taxon>
        <taxon>Actinomycetes</taxon>
        <taxon>Micrococcales</taxon>
        <taxon>Brevibacteriaceae</taxon>
        <taxon>Brevibacterium</taxon>
    </lineage>
</organism>
<evidence type="ECO:0000313" key="2">
    <source>
        <dbReference type="Proteomes" id="UP000005714"/>
    </source>
</evidence>
<dbReference type="RefSeq" id="WP_005886147.1">
    <property type="nucleotide sequence ID" value="NZ_ADNU01000075.1"/>
</dbReference>
<proteinExistence type="predicted"/>
<protein>
    <submittedName>
        <fullName evidence="1">Uncharacterized protein</fullName>
    </submittedName>
</protein>
<sequence length="75" mass="7884">KIQRVLKNGERVQVSCKALGTAVTSNFGTHATWYKLVTGGYVTKAMIKPGSVNGSRLAIQCRSACTGARSHASGC</sequence>
<name>D4YQR5_9MICO</name>
<gene>
    <name evidence="1" type="ORF">HMPREF0183_2275</name>
</gene>
<dbReference type="AlphaFoldDB" id="D4YQR5"/>
<accession>D4YQR5</accession>
<keyword evidence="2" id="KW-1185">Reference proteome</keyword>